<dbReference type="CDD" id="cd11567">
    <property type="entry name" value="YciH_like"/>
    <property type="match status" value="1"/>
</dbReference>
<keyword evidence="3" id="KW-0648">Protein biosynthesis</keyword>
<dbReference type="InterPro" id="IPR001950">
    <property type="entry name" value="SUI1"/>
</dbReference>
<dbReference type="PIRSF" id="PIRSF037511">
    <property type="entry name" value="Transl_init_SUI1_pro"/>
    <property type="match status" value="1"/>
</dbReference>
<feature type="compositionally biased region" description="Polar residues" evidence="4">
    <location>
        <begin position="8"/>
        <end position="25"/>
    </location>
</feature>
<keyword evidence="2" id="KW-0810">Translation regulation</keyword>
<gene>
    <name evidence="6" type="ORF">GCM10023185_35930</name>
</gene>
<dbReference type="PANTHER" id="PTHR12789:SF0">
    <property type="entry name" value="DENSITY-REGULATED PROTEIN"/>
    <property type="match status" value="1"/>
</dbReference>
<dbReference type="Gene3D" id="3.30.780.10">
    <property type="entry name" value="SUI1-like domain"/>
    <property type="match status" value="1"/>
</dbReference>
<evidence type="ECO:0000256" key="3">
    <source>
        <dbReference type="ARBA" id="ARBA00022917"/>
    </source>
</evidence>
<protein>
    <submittedName>
        <fullName evidence="6">Translation initiation factor</fullName>
    </submittedName>
</protein>
<comment type="caution">
    <text evidence="6">The sequence shown here is derived from an EMBL/GenBank/DDBJ whole genome shotgun (WGS) entry which is preliminary data.</text>
</comment>
<feature type="compositionally biased region" description="Polar residues" evidence="4">
    <location>
        <begin position="36"/>
        <end position="45"/>
    </location>
</feature>
<accession>A0ABP8IPS3</accession>
<dbReference type="PANTHER" id="PTHR12789">
    <property type="entry name" value="DENSITY-REGULATED PROTEIN HOMOLOG"/>
    <property type="match status" value="1"/>
</dbReference>
<dbReference type="Pfam" id="PF01253">
    <property type="entry name" value="SUI1"/>
    <property type="match status" value="1"/>
</dbReference>
<feature type="region of interest" description="Disordered" evidence="4">
    <location>
        <begin position="1"/>
        <end position="57"/>
    </location>
</feature>
<evidence type="ECO:0000313" key="7">
    <source>
        <dbReference type="Proteomes" id="UP001501153"/>
    </source>
</evidence>
<dbReference type="EMBL" id="BAABGZ010000074">
    <property type="protein sequence ID" value="GAA4365573.1"/>
    <property type="molecule type" value="Genomic_DNA"/>
</dbReference>
<dbReference type="GO" id="GO:0003743">
    <property type="term" value="F:translation initiation factor activity"/>
    <property type="evidence" value="ECO:0007669"/>
    <property type="project" value="UniProtKB-KW"/>
</dbReference>
<comment type="similarity">
    <text evidence="1">Belongs to the SUI1 family.</text>
</comment>
<evidence type="ECO:0000256" key="2">
    <source>
        <dbReference type="ARBA" id="ARBA00022845"/>
    </source>
</evidence>
<name>A0ABP8IPS3_9BACT</name>
<evidence type="ECO:0000313" key="6">
    <source>
        <dbReference type="EMBL" id="GAA4365573.1"/>
    </source>
</evidence>
<evidence type="ECO:0000256" key="4">
    <source>
        <dbReference type="SAM" id="MobiDB-lite"/>
    </source>
</evidence>
<organism evidence="6 7">
    <name type="scientific">Hymenobacter saemangeumensis</name>
    <dbReference type="NCBI Taxonomy" id="1084522"/>
    <lineage>
        <taxon>Bacteria</taxon>
        <taxon>Pseudomonadati</taxon>
        <taxon>Bacteroidota</taxon>
        <taxon>Cytophagia</taxon>
        <taxon>Cytophagales</taxon>
        <taxon>Hymenobacteraceae</taxon>
        <taxon>Hymenobacter</taxon>
    </lineage>
</organism>
<dbReference type="Proteomes" id="UP001501153">
    <property type="component" value="Unassembled WGS sequence"/>
</dbReference>
<dbReference type="PROSITE" id="PS50296">
    <property type="entry name" value="SUI1"/>
    <property type="match status" value="1"/>
</dbReference>
<evidence type="ECO:0000259" key="5">
    <source>
        <dbReference type="PROSITE" id="PS50296"/>
    </source>
</evidence>
<dbReference type="InterPro" id="IPR005872">
    <property type="entry name" value="SUI1_arc_bac"/>
</dbReference>
<evidence type="ECO:0000256" key="1">
    <source>
        <dbReference type="ARBA" id="ARBA00005422"/>
    </source>
</evidence>
<keyword evidence="6" id="KW-0396">Initiation factor</keyword>
<reference evidence="7" key="1">
    <citation type="journal article" date="2019" name="Int. J. Syst. Evol. Microbiol.">
        <title>The Global Catalogue of Microorganisms (GCM) 10K type strain sequencing project: providing services to taxonomists for standard genome sequencing and annotation.</title>
        <authorList>
            <consortium name="The Broad Institute Genomics Platform"/>
            <consortium name="The Broad Institute Genome Sequencing Center for Infectious Disease"/>
            <person name="Wu L."/>
            <person name="Ma J."/>
        </authorList>
    </citation>
    <scope>NUCLEOTIDE SEQUENCE [LARGE SCALE GENOMIC DNA]</scope>
    <source>
        <strain evidence="7">JCM 17923</strain>
    </source>
</reference>
<keyword evidence="7" id="KW-1185">Reference proteome</keyword>
<dbReference type="InterPro" id="IPR036877">
    <property type="entry name" value="SUI1_dom_sf"/>
</dbReference>
<dbReference type="SUPFAM" id="SSF55159">
    <property type="entry name" value="eIF1-like"/>
    <property type="match status" value="1"/>
</dbReference>
<feature type="domain" description="SUI1" evidence="5">
    <location>
        <begin position="67"/>
        <end position="127"/>
    </location>
</feature>
<proteinExistence type="inferred from homology"/>
<sequence>MFSIRLASDNQKPGTRNQEQVTNNMKKNRQGVVYSTDPSFSYQTNEEGEAATLPPQQQQLRVQLDKKQRGGKQVTLITGFTGADADLQALGKLLKTKCGVGGNAKDGEILVQGDFRDKVLEVLLKEGYKAKKAGG</sequence>
<dbReference type="InterPro" id="IPR050318">
    <property type="entry name" value="DENR/SUI1_TIF"/>
</dbReference>